<dbReference type="PANTHER" id="PTHR12475:SF4">
    <property type="entry name" value="PROTEIN THEM6"/>
    <property type="match status" value="1"/>
</dbReference>
<dbReference type="Gene3D" id="3.10.129.10">
    <property type="entry name" value="Hotdog Thioesterase"/>
    <property type="match status" value="1"/>
</dbReference>
<dbReference type="InterPro" id="IPR051490">
    <property type="entry name" value="THEM6_lcsJ_thioesterase"/>
</dbReference>
<reference evidence="1 2" key="1">
    <citation type="submission" date="2019-08" db="EMBL/GenBank/DDBJ databases">
        <title>Bacterial whole genome sequence for Glaciihabitans sp. CHu50b-6-2.</title>
        <authorList>
            <person name="Jin L."/>
        </authorList>
    </citation>
    <scope>NUCLEOTIDE SEQUENCE [LARGE SCALE GENOMIC DNA]</scope>
    <source>
        <strain evidence="1 2">CHu50b-6-2</strain>
    </source>
</reference>
<dbReference type="Proteomes" id="UP000321379">
    <property type="component" value="Unassembled WGS sequence"/>
</dbReference>
<dbReference type="Pfam" id="PF13279">
    <property type="entry name" value="4HBT_2"/>
    <property type="match status" value="1"/>
</dbReference>
<dbReference type="EMBL" id="VRMG01000009">
    <property type="protein sequence ID" value="TXN29404.1"/>
    <property type="molecule type" value="Genomic_DNA"/>
</dbReference>
<name>A0A5C8UPX4_9MICO</name>
<dbReference type="RefSeq" id="WP_147784420.1">
    <property type="nucleotide sequence ID" value="NZ_VRMG01000009.1"/>
</dbReference>
<accession>A0A5C8UPX4</accession>
<keyword evidence="2" id="KW-1185">Reference proteome</keyword>
<evidence type="ECO:0000313" key="1">
    <source>
        <dbReference type="EMBL" id="TXN29404.1"/>
    </source>
</evidence>
<protein>
    <submittedName>
        <fullName evidence="1">Thioesterase</fullName>
    </submittedName>
</protein>
<organism evidence="1 2">
    <name type="scientific">Lacisediminihabitans profunda</name>
    <dbReference type="NCBI Taxonomy" id="2594790"/>
    <lineage>
        <taxon>Bacteria</taxon>
        <taxon>Bacillati</taxon>
        <taxon>Actinomycetota</taxon>
        <taxon>Actinomycetes</taxon>
        <taxon>Micrococcales</taxon>
        <taxon>Microbacteriaceae</taxon>
        <taxon>Lacisediminihabitans</taxon>
    </lineage>
</organism>
<dbReference type="PANTHER" id="PTHR12475">
    <property type="match status" value="1"/>
</dbReference>
<dbReference type="InterPro" id="IPR029069">
    <property type="entry name" value="HotDog_dom_sf"/>
</dbReference>
<gene>
    <name evidence="1" type="ORF">FVP33_14630</name>
</gene>
<comment type="caution">
    <text evidence="1">The sequence shown here is derived from an EMBL/GenBank/DDBJ whole genome shotgun (WGS) entry which is preliminary data.</text>
</comment>
<evidence type="ECO:0000313" key="2">
    <source>
        <dbReference type="Proteomes" id="UP000321379"/>
    </source>
</evidence>
<dbReference type="CDD" id="cd00586">
    <property type="entry name" value="4HBT"/>
    <property type="match status" value="1"/>
</dbReference>
<proteinExistence type="predicted"/>
<dbReference type="SUPFAM" id="SSF54637">
    <property type="entry name" value="Thioesterase/thiol ester dehydrase-isomerase"/>
    <property type="match status" value="1"/>
</dbReference>
<dbReference type="AlphaFoldDB" id="A0A5C8UPX4"/>
<sequence>MHLLFRTFLVWLRRNRRGLDVHDVGRISFRVLPTDLDVLGHMNNGVYLSIMDLGRMDLMQRSGVLPRLMKAGFYPVMADETISFRRSLQPWQRFSIETRIVGYDEKAVYVEQRAVAGGEIYARATMRSRFVRKTGGTVSTAELASVAGIDISGSTLPAWVTRWAADVALPPARGSAPSEWD</sequence>